<reference evidence="1 2" key="1">
    <citation type="submission" date="2017-02" db="EMBL/GenBank/DDBJ databases">
        <authorList>
            <person name="Peterson S.W."/>
        </authorList>
    </citation>
    <scope>NUCLEOTIDE SEQUENCE [LARGE SCALE GENOMIC DNA]</scope>
    <source>
        <strain evidence="1 2">ATCC 17233</strain>
    </source>
</reference>
<dbReference type="AlphaFoldDB" id="A0A1T4P2X8"/>
<sequence>MWKDCNSSQPTMYKRVELLLKDGNEILGFYIGNKKYLSSSKHEVVKNVRCWKYPDEDSILVKKFTEERREKFEEEN</sequence>
<dbReference type="Proteomes" id="UP000189857">
    <property type="component" value="Unassembled WGS sequence"/>
</dbReference>
<name>A0A1T4P2X8_9FIRM</name>
<dbReference type="EMBL" id="FUXA01000010">
    <property type="protein sequence ID" value="SJZ85308.1"/>
    <property type="molecule type" value="Genomic_DNA"/>
</dbReference>
<evidence type="ECO:0000313" key="2">
    <source>
        <dbReference type="Proteomes" id="UP000189857"/>
    </source>
</evidence>
<accession>A0A1T4P2X8</accession>
<protein>
    <submittedName>
        <fullName evidence="1">Uncharacterized protein</fullName>
    </submittedName>
</protein>
<gene>
    <name evidence="1" type="ORF">SAMN02745110_01809</name>
</gene>
<dbReference type="OrthoDB" id="3725739at2"/>
<organism evidence="1 2">
    <name type="scientific">Eubacterium ruminantium</name>
    <dbReference type="NCBI Taxonomy" id="42322"/>
    <lineage>
        <taxon>Bacteria</taxon>
        <taxon>Bacillati</taxon>
        <taxon>Bacillota</taxon>
        <taxon>Clostridia</taxon>
        <taxon>Eubacteriales</taxon>
        <taxon>Eubacteriaceae</taxon>
        <taxon>Eubacterium</taxon>
    </lineage>
</organism>
<evidence type="ECO:0000313" key="1">
    <source>
        <dbReference type="EMBL" id="SJZ85308.1"/>
    </source>
</evidence>
<proteinExistence type="predicted"/>
<dbReference type="RefSeq" id="WP_078787629.1">
    <property type="nucleotide sequence ID" value="NZ_FMTO01000009.1"/>
</dbReference>
<keyword evidence="2" id="KW-1185">Reference proteome</keyword>